<evidence type="ECO:0000313" key="10">
    <source>
        <dbReference type="Proteomes" id="UP001225605"/>
    </source>
</evidence>
<comment type="function">
    <text evidence="6">Sigma factors are initiation factors that promote the attachment of RNA polymerase to specific initiation sites and are then released.</text>
</comment>
<evidence type="ECO:0000313" key="9">
    <source>
        <dbReference type="EMBL" id="MDQ2583801.1"/>
    </source>
</evidence>
<keyword evidence="3 6" id="KW-0731">Sigma factor</keyword>
<dbReference type="Gene3D" id="1.10.601.10">
    <property type="entry name" value="RNA Polymerase Primary Sigma Factor"/>
    <property type="match status" value="2"/>
</dbReference>
<dbReference type="PANTHER" id="PTHR30603">
    <property type="entry name" value="RNA POLYMERASE SIGMA FACTOR RPO"/>
    <property type="match status" value="1"/>
</dbReference>
<comment type="similarity">
    <text evidence="1 6">Belongs to the sigma-70 factor family.</text>
</comment>
<evidence type="ECO:0000259" key="8">
    <source>
        <dbReference type="PROSITE" id="PS00716"/>
    </source>
</evidence>
<dbReference type="InterPro" id="IPR009042">
    <property type="entry name" value="RNA_pol_sigma70_r1_2"/>
</dbReference>
<dbReference type="InterPro" id="IPR007630">
    <property type="entry name" value="RNA_pol_sigma70_r4"/>
</dbReference>
<evidence type="ECO:0000256" key="2">
    <source>
        <dbReference type="ARBA" id="ARBA00023015"/>
    </source>
</evidence>
<keyword evidence="10" id="KW-1185">Reference proteome</keyword>
<dbReference type="PROSITE" id="PS00716">
    <property type="entry name" value="SIGMA70_2"/>
    <property type="match status" value="1"/>
</dbReference>
<dbReference type="RefSeq" id="WP_306744913.1">
    <property type="nucleotide sequence ID" value="NZ_NSDM01000002.1"/>
</dbReference>
<evidence type="ECO:0000256" key="5">
    <source>
        <dbReference type="ARBA" id="ARBA00023163"/>
    </source>
</evidence>
<accession>A0ABU0WVB2</accession>
<dbReference type="SUPFAM" id="SSF88659">
    <property type="entry name" value="Sigma3 and sigma4 domains of RNA polymerase sigma factors"/>
    <property type="match status" value="2"/>
</dbReference>
<reference evidence="9 10" key="1">
    <citation type="submission" date="2017-06" db="EMBL/GenBank/DDBJ databases">
        <title>Cultured bacterium strain Saccharothrix yanglingensis Hhs.015.</title>
        <authorList>
            <person name="Xia Y."/>
        </authorList>
    </citation>
    <scope>NUCLEOTIDE SEQUENCE [LARGE SCALE GENOMIC DNA]</scope>
    <source>
        <strain evidence="9 10">Hhs.015</strain>
    </source>
</reference>
<dbReference type="InterPro" id="IPR013324">
    <property type="entry name" value="RNA_pol_sigma_r3/r4-like"/>
</dbReference>
<dbReference type="InterPro" id="IPR050239">
    <property type="entry name" value="Sigma-70_RNA_pol_init_factors"/>
</dbReference>
<evidence type="ECO:0000256" key="1">
    <source>
        <dbReference type="ARBA" id="ARBA00007788"/>
    </source>
</evidence>
<evidence type="ECO:0000256" key="3">
    <source>
        <dbReference type="ARBA" id="ARBA00023082"/>
    </source>
</evidence>
<dbReference type="InterPro" id="IPR007627">
    <property type="entry name" value="RNA_pol_sigma70_r2"/>
</dbReference>
<dbReference type="Pfam" id="PF04542">
    <property type="entry name" value="Sigma70_r2"/>
    <property type="match status" value="1"/>
</dbReference>
<evidence type="ECO:0000259" key="7">
    <source>
        <dbReference type="PROSITE" id="PS00715"/>
    </source>
</evidence>
<dbReference type="PRINTS" id="PR00046">
    <property type="entry name" value="SIGMA70FCT"/>
</dbReference>
<dbReference type="SUPFAM" id="SSF88946">
    <property type="entry name" value="Sigma2 domain of RNA polymerase sigma factors"/>
    <property type="match status" value="1"/>
</dbReference>
<dbReference type="InterPro" id="IPR013325">
    <property type="entry name" value="RNA_pol_sigma_r2"/>
</dbReference>
<dbReference type="Pfam" id="PF04545">
    <property type="entry name" value="Sigma70_r4"/>
    <property type="match status" value="1"/>
</dbReference>
<dbReference type="InterPro" id="IPR036388">
    <property type="entry name" value="WH-like_DNA-bd_sf"/>
</dbReference>
<protein>
    <recommendedName>
        <fullName evidence="6">RNA polymerase sigma factor</fullName>
    </recommendedName>
</protein>
<dbReference type="Pfam" id="PF04539">
    <property type="entry name" value="Sigma70_r3"/>
    <property type="match status" value="1"/>
</dbReference>
<dbReference type="EMBL" id="NSDM01000002">
    <property type="protein sequence ID" value="MDQ2583801.1"/>
    <property type="molecule type" value="Genomic_DNA"/>
</dbReference>
<keyword evidence="5 6" id="KW-0804">Transcription</keyword>
<dbReference type="NCBIfam" id="TIGR02937">
    <property type="entry name" value="sigma70-ECF"/>
    <property type="match status" value="1"/>
</dbReference>
<proteinExistence type="inferred from homology"/>
<name>A0ABU0WVB2_9PSEU</name>
<dbReference type="Gene3D" id="1.10.10.10">
    <property type="entry name" value="Winged helix-like DNA-binding domain superfamily/Winged helix DNA-binding domain"/>
    <property type="match status" value="2"/>
</dbReference>
<organism evidence="9 10">
    <name type="scientific">Saccharothrix yanglingensis</name>
    <dbReference type="NCBI Taxonomy" id="659496"/>
    <lineage>
        <taxon>Bacteria</taxon>
        <taxon>Bacillati</taxon>
        <taxon>Actinomycetota</taxon>
        <taxon>Actinomycetes</taxon>
        <taxon>Pseudonocardiales</taxon>
        <taxon>Pseudonocardiaceae</taxon>
        <taxon>Saccharothrix</taxon>
    </lineage>
</organism>
<dbReference type="InterPro" id="IPR007624">
    <property type="entry name" value="RNA_pol_sigma70_r3"/>
</dbReference>
<keyword evidence="4 6" id="KW-0238">DNA-binding</keyword>
<evidence type="ECO:0000256" key="6">
    <source>
        <dbReference type="RuleBase" id="RU362124"/>
    </source>
</evidence>
<dbReference type="InterPro" id="IPR014284">
    <property type="entry name" value="RNA_pol_sigma-70_dom"/>
</dbReference>
<dbReference type="PROSITE" id="PS00715">
    <property type="entry name" value="SIGMA70_1"/>
    <property type="match status" value="1"/>
</dbReference>
<comment type="caution">
    <text evidence="9">The sequence shown here is derived from an EMBL/GenBank/DDBJ whole genome shotgun (WGS) entry which is preliminary data.</text>
</comment>
<dbReference type="Pfam" id="PF00140">
    <property type="entry name" value="Sigma70_r1_2"/>
    <property type="match status" value="1"/>
</dbReference>
<gene>
    <name evidence="9" type="ORF">CKY47_07345</name>
</gene>
<dbReference type="Proteomes" id="UP001225605">
    <property type="component" value="Unassembled WGS sequence"/>
</dbReference>
<evidence type="ECO:0000256" key="4">
    <source>
        <dbReference type="ARBA" id="ARBA00023125"/>
    </source>
</evidence>
<sequence>MPSTTKTAPSRREWTQDEDLVGHYLREVGATALLTAEEEVRLSRGIEAGLYAAELLRAADAGEAAQPDPERRRLLRTVVHEGRRAKDLMVRANLRLVVAVAKKHSRRGLPFLDVVQEGNIGLIRAVEKFDYTKGFKFSTYAVWWIRQAIERGLAEQTRTVRLPVHVVEELNKAAKVERRLRGELDRDPSVEEVAEAAGIAVTRLVELRRASRDAISLETPVGEDGTTSVADLIEDADGVQAHDVVEQAELTAELRTLVGTLPERQARIISRRYGLLDGRPCTLQEVARELGLTKERIRQLEKESLRLLRDPQRSGAVLALAG</sequence>
<dbReference type="InterPro" id="IPR000943">
    <property type="entry name" value="RNA_pol_sigma70"/>
</dbReference>
<dbReference type="PANTHER" id="PTHR30603:SF60">
    <property type="entry name" value="RNA POLYMERASE SIGMA FACTOR RPOD"/>
    <property type="match status" value="1"/>
</dbReference>
<feature type="domain" description="RNA polymerase sigma-70" evidence="7">
    <location>
        <begin position="113"/>
        <end position="126"/>
    </location>
</feature>
<keyword evidence="2 6" id="KW-0805">Transcription regulation</keyword>
<feature type="domain" description="RNA polymerase sigma-70" evidence="8">
    <location>
        <begin position="282"/>
        <end position="308"/>
    </location>
</feature>